<dbReference type="EMBL" id="CAJHIT010000005">
    <property type="protein sequence ID" value="CAD6501189.1"/>
    <property type="molecule type" value="Genomic_DNA"/>
</dbReference>
<accession>A0A9W4GD37</accession>
<dbReference type="AlphaFoldDB" id="A0A9W4GD37"/>
<proteinExistence type="predicted"/>
<gene>
    <name evidence="1" type="ORF">BGTH12_LOCUS2547</name>
</gene>
<evidence type="ECO:0000313" key="1">
    <source>
        <dbReference type="EMBL" id="CAD6501189.1"/>
    </source>
</evidence>
<protein>
    <submittedName>
        <fullName evidence="1">BgTH12-01443</fullName>
    </submittedName>
</protein>
<reference evidence="1" key="1">
    <citation type="submission" date="2020-10" db="EMBL/GenBank/DDBJ databases">
        <authorList>
            <person name="Muller C M."/>
        </authorList>
    </citation>
    <scope>NUCLEOTIDE SEQUENCE</scope>
    <source>
        <strain evidence="1">THUN-12</strain>
    </source>
</reference>
<dbReference type="Proteomes" id="UP000683417">
    <property type="component" value="Unassembled WGS sequence"/>
</dbReference>
<sequence length="32" mass="3513">MIVCSSALTPLQLVAEALYSFVVLHPLTGYYL</sequence>
<comment type="caution">
    <text evidence="1">The sequence shown here is derived from an EMBL/GenBank/DDBJ whole genome shotgun (WGS) entry which is preliminary data.</text>
</comment>
<organism evidence="1 2">
    <name type="scientific">Blumeria graminis f. sp. triticale</name>
    <dbReference type="NCBI Taxonomy" id="1689686"/>
    <lineage>
        <taxon>Eukaryota</taxon>
        <taxon>Fungi</taxon>
        <taxon>Dikarya</taxon>
        <taxon>Ascomycota</taxon>
        <taxon>Pezizomycotina</taxon>
        <taxon>Leotiomycetes</taxon>
        <taxon>Erysiphales</taxon>
        <taxon>Erysiphaceae</taxon>
        <taxon>Blumeria</taxon>
    </lineage>
</organism>
<name>A0A9W4GD37_BLUGR</name>
<evidence type="ECO:0000313" key="2">
    <source>
        <dbReference type="Proteomes" id="UP000683417"/>
    </source>
</evidence>